<dbReference type="EMBL" id="HBIK01003969">
    <property type="protein sequence ID" value="CAE0376963.1"/>
    <property type="molecule type" value="Transcribed_RNA"/>
</dbReference>
<gene>
    <name evidence="2" type="ORF">ECRA1380_LOCUS1918</name>
</gene>
<feature type="compositionally biased region" description="Basic residues" evidence="1">
    <location>
        <begin position="16"/>
        <end position="34"/>
    </location>
</feature>
<sequence length="171" mass="20032">MKNKIRDKDSAIPNKPVKKRRRRRINKNKKSKKQLLKDEIVKLKQDLSSQKKTNHHNLNDVFAMNPVSLHDFEEEKKATPSSQDINEIDLNKSSIADAFFNIKTKYQPENIALKAGTKDELINTPKDSTKVKRNRKIRRKKVNKAKSKFKKNLNEFEEIPETSNYDLKSDE</sequence>
<accession>A0A7S3K7F7</accession>
<reference evidence="2" key="1">
    <citation type="submission" date="2021-01" db="EMBL/GenBank/DDBJ databases">
        <authorList>
            <person name="Corre E."/>
            <person name="Pelletier E."/>
            <person name="Niang G."/>
            <person name="Scheremetjew M."/>
            <person name="Finn R."/>
            <person name="Kale V."/>
            <person name="Holt S."/>
            <person name="Cochrane G."/>
            <person name="Meng A."/>
            <person name="Brown T."/>
            <person name="Cohen L."/>
        </authorList>
    </citation>
    <scope>NUCLEOTIDE SEQUENCE</scope>
    <source>
        <strain evidence="2">CT5</strain>
    </source>
</reference>
<feature type="compositionally biased region" description="Basic and acidic residues" evidence="1">
    <location>
        <begin position="1"/>
        <end position="10"/>
    </location>
</feature>
<evidence type="ECO:0000256" key="1">
    <source>
        <dbReference type="SAM" id="MobiDB-lite"/>
    </source>
</evidence>
<name>A0A7S3K7F7_EUPCR</name>
<proteinExistence type="predicted"/>
<protein>
    <submittedName>
        <fullName evidence="2">Uncharacterized protein</fullName>
    </submittedName>
</protein>
<organism evidence="2">
    <name type="scientific">Euplotes crassus</name>
    <dbReference type="NCBI Taxonomy" id="5936"/>
    <lineage>
        <taxon>Eukaryota</taxon>
        <taxon>Sar</taxon>
        <taxon>Alveolata</taxon>
        <taxon>Ciliophora</taxon>
        <taxon>Intramacronucleata</taxon>
        <taxon>Spirotrichea</taxon>
        <taxon>Hypotrichia</taxon>
        <taxon>Euplotida</taxon>
        <taxon>Euplotidae</taxon>
        <taxon>Moneuplotes</taxon>
    </lineage>
</organism>
<feature type="region of interest" description="Disordered" evidence="1">
    <location>
        <begin position="1"/>
        <end position="37"/>
    </location>
</feature>
<evidence type="ECO:0000313" key="2">
    <source>
        <dbReference type="EMBL" id="CAE0376963.1"/>
    </source>
</evidence>
<dbReference type="AlphaFoldDB" id="A0A7S3K7F7"/>